<feature type="region of interest" description="Disordered" evidence="1">
    <location>
        <begin position="1"/>
        <end position="24"/>
    </location>
</feature>
<dbReference type="AlphaFoldDB" id="A0A2J8IJJ0"/>
<evidence type="ECO:0000313" key="3">
    <source>
        <dbReference type="EMBL" id="PNI10679.1"/>
    </source>
</evidence>
<reference evidence="3 4" key="1">
    <citation type="submission" date="2017-12" db="EMBL/GenBank/DDBJ databases">
        <title>High-resolution comparative analysis of great ape genomes.</title>
        <authorList>
            <person name="Pollen A."/>
            <person name="Hastie A."/>
            <person name="Hormozdiari F."/>
            <person name="Dougherty M."/>
            <person name="Liu R."/>
            <person name="Chaisson M."/>
            <person name="Hoppe E."/>
            <person name="Hill C."/>
            <person name="Pang A."/>
            <person name="Hillier L."/>
            <person name="Baker C."/>
            <person name="Armstrong J."/>
            <person name="Shendure J."/>
            <person name="Paten B."/>
            <person name="Wilson R."/>
            <person name="Chao H."/>
            <person name="Schneider V."/>
            <person name="Ventura M."/>
            <person name="Kronenberg Z."/>
            <person name="Murali S."/>
            <person name="Gordon D."/>
            <person name="Cantsilieris S."/>
            <person name="Munson K."/>
            <person name="Nelson B."/>
            <person name="Raja A."/>
            <person name="Underwood J."/>
            <person name="Diekhans M."/>
            <person name="Fiddes I."/>
            <person name="Haussler D."/>
            <person name="Eichler E."/>
        </authorList>
    </citation>
    <scope>NUCLEOTIDE SEQUENCE [LARGE SCALE GENOMIC DNA]</scope>
    <source>
        <strain evidence="3">Yerkes chimp pedigree #C0471</strain>
    </source>
</reference>
<sequence length="105" mass="11493">MGGCAGSRRRFSDSEGEETVPEPRLPLLDHQGAHWKNAVGFWLCSWRTSSPHSSSNCWLLLAFTCCPTAPGFSSVGFVLLEASSWLPFLILWGPACVLFLVAHIS</sequence>
<keyword evidence="2" id="KW-0472">Membrane</keyword>
<gene>
    <name evidence="3" type="ORF">CK820_G0057017</name>
</gene>
<accession>A0A2J8IJJ0</accession>
<comment type="caution">
    <text evidence="3">The sequence shown here is derived from an EMBL/GenBank/DDBJ whole genome shotgun (WGS) entry which is preliminary data.</text>
</comment>
<dbReference type="EMBL" id="NBAG03003254">
    <property type="protein sequence ID" value="PNI10679.1"/>
    <property type="molecule type" value="Genomic_DNA"/>
</dbReference>
<name>A0A2J8IJJ0_PANTR</name>
<evidence type="ECO:0000256" key="2">
    <source>
        <dbReference type="SAM" id="Phobius"/>
    </source>
</evidence>
<protein>
    <submittedName>
        <fullName evidence="3">CLN3 isoform 55</fullName>
    </submittedName>
</protein>
<evidence type="ECO:0000313" key="4">
    <source>
        <dbReference type="Proteomes" id="UP000236370"/>
    </source>
</evidence>
<dbReference type="STRING" id="9598.ENSPTRP00000082155"/>
<organism evidence="3 4">
    <name type="scientific">Pan troglodytes</name>
    <name type="common">Chimpanzee</name>
    <dbReference type="NCBI Taxonomy" id="9598"/>
    <lineage>
        <taxon>Eukaryota</taxon>
        <taxon>Metazoa</taxon>
        <taxon>Chordata</taxon>
        <taxon>Craniata</taxon>
        <taxon>Vertebrata</taxon>
        <taxon>Euteleostomi</taxon>
        <taxon>Mammalia</taxon>
        <taxon>Eutheria</taxon>
        <taxon>Euarchontoglires</taxon>
        <taxon>Primates</taxon>
        <taxon>Haplorrhini</taxon>
        <taxon>Catarrhini</taxon>
        <taxon>Hominidae</taxon>
        <taxon>Pan</taxon>
    </lineage>
</organism>
<feature type="transmembrane region" description="Helical" evidence="2">
    <location>
        <begin position="85"/>
        <end position="104"/>
    </location>
</feature>
<keyword evidence="2" id="KW-1133">Transmembrane helix</keyword>
<dbReference type="Proteomes" id="UP000236370">
    <property type="component" value="Unassembled WGS sequence"/>
</dbReference>
<feature type="transmembrane region" description="Helical" evidence="2">
    <location>
        <begin position="57"/>
        <end position="79"/>
    </location>
</feature>
<keyword evidence="2" id="KW-0812">Transmembrane</keyword>
<evidence type="ECO:0000256" key="1">
    <source>
        <dbReference type="SAM" id="MobiDB-lite"/>
    </source>
</evidence>
<proteinExistence type="predicted"/>